<gene>
    <name evidence="1" type="ORF">O181_091533</name>
</gene>
<dbReference type="EMBL" id="AVOT02057780">
    <property type="protein sequence ID" value="MBW0551818.1"/>
    <property type="molecule type" value="Genomic_DNA"/>
</dbReference>
<dbReference type="Proteomes" id="UP000765509">
    <property type="component" value="Unassembled WGS sequence"/>
</dbReference>
<name>A0A9Q3IXJ4_9BASI</name>
<organism evidence="1 2">
    <name type="scientific">Austropuccinia psidii MF-1</name>
    <dbReference type="NCBI Taxonomy" id="1389203"/>
    <lineage>
        <taxon>Eukaryota</taxon>
        <taxon>Fungi</taxon>
        <taxon>Dikarya</taxon>
        <taxon>Basidiomycota</taxon>
        <taxon>Pucciniomycotina</taxon>
        <taxon>Pucciniomycetes</taxon>
        <taxon>Pucciniales</taxon>
        <taxon>Sphaerophragmiaceae</taxon>
        <taxon>Austropuccinia</taxon>
    </lineage>
</organism>
<evidence type="ECO:0000313" key="1">
    <source>
        <dbReference type="EMBL" id="MBW0551818.1"/>
    </source>
</evidence>
<keyword evidence="2" id="KW-1185">Reference proteome</keyword>
<sequence>MHLDLVSMKVPLEILSYIILGKLASDSNVTQIVDLLIVNDKLTEYPNQILLRLKEYINIKRTKRKNSVITSSKTAWFTSNNQTALNNSSNQPTV</sequence>
<evidence type="ECO:0000313" key="2">
    <source>
        <dbReference type="Proteomes" id="UP000765509"/>
    </source>
</evidence>
<accession>A0A9Q3IXJ4</accession>
<proteinExistence type="predicted"/>
<comment type="caution">
    <text evidence="1">The sequence shown here is derived from an EMBL/GenBank/DDBJ whole genome shotgun (WGS) entry which is preliminary data.</text>
</comment>
<protein>
    <submittedName>
        <fullName evidence="1">Uncharacterized protein</fullName>
    </submittedName>
</protein>
<reference evidence="1" key="1">
    <citation type="submission" date="2021-03" db="EMBL/GenBank/DDBJ databases">
        <title>Draft genome sequence of rust myrtle Austropuccinia psidii MF-1, a brazilian biotype.</title>
        <authorList>
            <person name="Quecine M.C."/>
            <person name="Pachon D.M.R."/>
            <person name="Bonatelli M.L."/>
            <person name="Correr F.H."/>
            <person name="Franceschini L.M."/>
            <person name="Leite T.F."/>
            <person name="Margarido G.R.A."/>
            <person name="Almeida C.A."/>
            <person name="Ferrarezi J.A."/>
            <person name="Labate C.A."/>
        </authorList>
    </citation>
    <scope>NUCLEOTIDE SEQUENCE</scope>
    <source>
        <strain evidence="1">MF-1</strain>
    </source>
</reference>
<dbReference type="AlphaFoldDB" id="A0A9Q3IXJ4"/>
<dbReference type="OrthoDB" id="8029976at2759"/>